<feature type="transmembrane region" description="Helical" evidence="8">
    <location>
        <begin position="425"/>
        <end position="450"/>
    </location>
</feature>
<keyword evidence="8" id="KW-1133">Transmembrane helix</keyword>
<comment type="caution">
    <text evidence="9">The sequence shown here is derived from an EMBL/GenBank/DDBJ whole genome shotgun (WGS) entry which is preliminary data.</text>
</comment>
<dbReference type="GO" id="GO:0005524">
    <property type="term" value="F:ATP binding"/>
    <property type="evidence" value="ECO:0007669"/>
    <property type="project" value="UniProtKB-KW"/>
</dbReference>
<evidence type="ECO:0000256" key="7">
    <source>
        <dbReference type="SAM" id="MobiDB-lite"/>
    </source>
</evidence>
<dbReference type="InterPro" id="IPR013126">
    <property type="entry name" value="Hsp_70_fam"/>
</dbReference>
<dbReference type="Proteomes" id="UP000635606">
    <property type="component" value="Unassembled WGS sequence"/>
</dbReference>
<sequence length="706" mass="73584">MVDRIGADVGTSHRIGVDFGTSHTVAVSGATPLLFDASPLLPSAVFADGDGRLLTGRDAYRSGQVDPARWEPNPKRRVDEGTLLLGEREVPVRVAVAAVLARVGEEAKRTLGGAGAETVLTHPAGWAGARRSVLVDAAALAGFGPVRLVAEPVAAASYFTTVVGHRVPSGSAVVVYDFGAGTFDVSVLRRTDTGGWDVVATDGLPEVGGLDLDAALVGFVGRSVDADVWARLTAPATTVDQRHRRLLWEDARAVKEQLSREPSATLVVPVVDRDVLVTRDELEELAHPWIGRTVDLTVATMRRGGVTVDRLAGVFLVGGSSRIPLVATMLHRALGVPPVVLEQPELVVAQGSLHAVPPLAEPAAEREPPTAQTPTEPEPDPPPGRPRSGPAAHEGEATRSWLPATGLGLTMLIVLLAFADPVRPGLFAGAGTVLRPATVLPFLATVLLVAGARRTLPARPGASLWFGAVAGVSAVTVLHGIITVARLMRPAGSWGVYGRTDLGTRAVLLVSVAALLASLALLVSRGVADPERFGWRGAVAAVLAGALPGASAYTSVRWDEFARFTGSEGPLEPTLAKSYMAVTAPVVFGLAVGWAVVMVTAAFAGRAAGAVAGRSGRRWLHRAGVVLLAVAGAVLFRFMIDEREHLKYEQVHIGDDEGWLGPATAVWRNTVAGVHPAVVLGALLVLTAAAYGVVRARQSQIRSGGS</sequence>
<dbReference type="Gene3D" id="3.90.640.10">
    <property type="entry name" value="Actin, Chain A, domain 4"/>
    <property type="match status" value="1"/>
</dbReference>
<evidence type="ECO:0000313" key="10">
    <source>
        <dbReference type="Proteomes" id="UP000635606"/>
    </source>
</evidence>
<feature type="transmembrane region" description="Helical" evidence="8">
    <location>
        <begin position="674"/>
        <end position="694"/>
    </location>
</feature>
<dbReference type="PRINTS" id="PR00301">
    <property type="entry name" value="HEATSHOCK70"/>
</dbReference>
<keyword evidence="10" id="KW-1185">Reference proteome</keyword>
<dbReference type="PROSITE" id="PS01036">
    <property type="entry name" value="HSP70_3"/>
    <property type="match status" value="1"/>
</dbReference>
<keyword evidence="5" id="KW-0143">Chaperone</keyword>
<name>A0A8J4A334_9ACTN</name>
<evidence type="ECO:0000256" key="1">
    <source>
        <dbReference type="ARBA" id="ARBA00007381"/>
    </source>
</evidence>
<evidence type="ECO:0000313" key="9">
    <source>
        <dbReference type="EMBL" id="GIJ73313.1"/>
    </source>
</evidence>
<accession>A0A8J4A334</accession>
<feature type="transmembrane region" description="Helical" evidence="8">
    <location>
        <begin position="502"/>
        <end position="523"/>
    </location>
</feature>
<organism evidence="9 10">
    <name type="scientific">Virgisporangium ochraceum</name>
    <dbReference type="NCBI Taxonomy" id="65505"/>
    <lineage>
        <taxon>Bacteria</taxon>
        <taxon>Bacillati</taxon>
        <taxon>Actinomycetota</taxon>
        <taxon>Actinomycetes</taxon>
        <taxon>Micromonosporales</taxon>
        <taxon>Micromonosporaceae</taxon>
        <taxon>Virgisporangium</taxon>
    </lineage>
</organism>
<dbReference type="RefSeq" id="WP_203933142.1">
    <property type="nucleotide sequence ID" value="NZ_BOPH01000113.1"/>
</dbReference>
<keyword evidence="8" id="KW-0472">Membrane</keyword>
<feature type="transmembrane region" description="Helical" evidence="8">
    <location>
        <begin position="401"/>
        <end position="419"/>
    </location>
</feature>
<reference evidence="9" key="1">
    <citation type="submission" date="2021-01" db="EMBL/GenBank/DDBJ databases">
        <title>Whole genome shotgun sequence of Virgisporangium ochraceum NBRC 16418.</title>
        <authorList>
            <person name="Komaki H."/>
            <person name="Tamura T."/>
        </authorList>
    </citation>
    <scope>NUCLEOTIDE SEQUENCE</scope>
    <source>
        <strain evidence="9">NBRC 16418</strain>
    </source>
</reference>
<evidence type="ECO:0000256" key="6">
    <source>
        <dbReference type="RuleBase" id="RU003322"/>
    </source>
</evidence>
<dbReference type="GO" id="GO:0140662">
    <property type="term" value="F:ATP-dependent protein folding chaperone"/>
    <property type="evidence" value="ECO:0007669"/>
    <property type="project" value="InterPro"/>
</dbReference>
<evidence type="ECO:0008006" key="11">
    <source>
        <dbReference type="Google" id="ProtNLM"/>
    </source>
</evidence>
<evidence type="ECO:0000256" key="3">
    <source>
        <dbReference type="ARBA" id="ARBA00022840"/>
    </source>
</evidence>
<feature type="transmembrane region" description="Helical" evidence="8">
    <location>
        <begin position="578"/>
        <end position="607"/>
    </location>
</feature>
<comment type="similarity">
    <text evidence="1 6">Belongs to the heat shock protein 70 family.</text>
</comment>
<dbReference type="EMBL" id="BOPH01000113">
    <property type="protein sequence ID" value="GIJ73313.1"/>
    <property type="molecule type" value="Genomic_DNA"/>
</dbReference>
<feature type="transmembrane region" description="Helical" evidence="8">
    <location>
        <begin position="619"/>
        <end position="640"/>
    </location>
</feature>
<keyword evidence="4" id="KW-0346">Stress response</keyword>
<dbReference type="AlphaFoldDB" id="A0A8J4A334"/>
<dbReference type="Pfam" id="PF00012">
    <property type="entry name" value="HSP70"/>
    <property type="match status" value="1"/>
</dbReference>
<dbReference type="InterPro" id="IPR018181">
    <property type="entry name" value="Heat_shock_70_CS"/>
</dbReference>
<evidence type="ECO:0000256" key="4">
    <source>
        <dbReference type="ARBA" id="ARBA00023016"/>
    </source>
</evidence>
<dbReference type="Gene3D" id="3.30.420.40">
    <property type="match status" value="2"/>
</dbReference>
<evidence type="ECO:0000256" key="5">
    <source>
        <dbReference type="ARBA" id="ARBA00023186"/>
    </source>
</evidence>
<proteinExistence type="inferred from homology"/>
<dbReference type="InterPro" id="IPR043129">
    <property type="entry name" value="ATPase_NBD"/>
</dbReference>
<dbReference type="SUPFAM" id="SSF53067">
    <property type="entry name" value="Actin-like ATPase domain"/>
    <property type="match status" value="2"/>
</dbReference>
<feature type="transmembrane region" description="Helical" evidence="8">
    <location>
        <begin position="462"/>
        <end position="482"/>
    </location>
</feature>
<feature type="region of interest" description="Disordered" evidence="7">
    <location>
        <begin position="361"/>
        <end position="396"/>
    </location>
</feature>
<keyword evidence="3 6" id="KW-0067">ATP-binding</keyword>
<protein>
    <recommendedName>
        <fullName evidence="11">Hsp70 protein</fullName>
    </recommendedName>
</protein>
<keyword evidence="2 6" id="KW-0547">Nucleotide-binding</keyword>
<evidence type="ECO:0000256" key="8">
    <source>
        <dbReference type="SAM" id="Phobius"/>
    </source>
</evidence>
<dbReference type="PANTHER" id="PTHR19375">
    <property type="entry name" value="HEAT SHOCK PROTEIN 70KDA"/>
    <property type="match status" value="1"/>
</dbReference>
<keyword evidence="8" id="KW-0812">Transmembrane</keyword>
<gene>
    <name evidence="9" type="ORF">Voc01_082300</name>
</gene>
<evidence type="ECO:0000256" key="2">
    <source>
        <dbReference type="ARBA" id="ARBA00022741"/>
    </source>
</evidence>